<protein>
    <submittedName>
        <fullName evidence="2">Orf1</fullName>
    </submittedName>
</protein>
<sequence length="89" mass="9372">MAGFARPFSFGMLGRQARSFRSISSRTASGATSWLSSPTSGSATVSMPIRSVIADTIATSFVTSCSARRLMWRSRSAPLVGRCGHAVLG</sequence>
<evidence type="ECO:0000256" key="1">
    <source>
        <dbReference type="SAM" id="MobiDB-lite"/>
    </source>
</evidence>
<feature type="region of interest" description="Disordered" evidence="1">
    <location>
        <begin position="25"/>
        <end position="44"/>
    </location>
</feature>
<evidence type="ECO:0000313" key="2">
    <source>
        <dbReference type="EMBL" id="AAB58885.1"/>
    </source>
</evidence>
<accession>P71504</accession>
<reference evidence="2" key="2">
    <citation type="submission" date="2002-11" db="EMBL/GenBank/DDBJ databases">
        <authorList>
            <person name="Chistoserdova L.V."/>
            <person name="Lidstrom M.E."/>
        </authorList>
    </citation>
    <scope>NUCLEOTIDE SEQUENCE</scope>
    <source>
        <strain evidence="2">AM1</strain>
    </source>
</reference>
<reference evidence="2" key="1">
    <citation type="journal article" date="1997" name="Microbiology">
        <title>Molecular and mutational analysis of a DNA region separating two methylotrophy gene clusters in Methylobacterium extorquens AM1.</title>
        <authorList>
            <person name="Chistoserdova L.V."/>
            <person name="Lidstrom M.E."/>
        </authorList>
    </citation>
    <scope>NUCLEOTIDE SEQUENCE</scope>
    <source>
        <strain evidence="2">AM1</strain>
    </source>
</reference>
<proteinExistence type="predicted"/>
<dbReference type="EMBL" id="U72662">
    <property type="protein sequence ID" value="AAB58885.1"/>
    <property type="molecule type" value="Genomic_DNA"/>
</dbReference>
<name>P71504_METEX</name>
<organism evidence="2">
    <name type="scientific">Methylorubrum extorquens</name>
    <name type="common">Methylobacterium dichloromethanicum</name>
    <name type="synonym">Methylobacterium extorquens</name>
    <dbReference type="NCBI Taxonomy" id="408"/>
    <lineage>
        <taxon>Bacteria</taxon>
        <taxon>Pseudomonadati</taxon>
        <taxon>Pseudomonadota</taxon>
        <taxon>Alphaproteobacteria</taxon>
        <taxon>Hyphomicrobiales</taxon>
        <taxon>Methylobacteriaceae</taxon>
        <taxon>Methylorubrum</taxon>
    </lineage>
</organism>
<dbReference type="AlphaFoldDB" id="P71504"/>